<reference evidence="3" key="2">
    <citation type="submission" date="2023-11" db="EMBL/GenBank/DDBJ databases">
        <title>MicrobeMod: A computational toolkit for identifying prokaryotic methylation and restriction-modification with nanopore sequencing.</title>
        <authorList>
            <person name="Crits-Christoph A."/>
            <person name="Kang S.C."/>
            <person name="Lee H."/>
            <person name="Ostrov N."/>
        </authorList>
    </citation>
    <scope>NUCLEOTIDE SEQUENCE</scope>
    <source>
        <strain evidence="3">ATCC 51242</strain>
    </source>
</reference>
<keyword evidence="1" id="KW-0812">Transmembrane</keyword>
<dbReference type="KEGG" id="rrd:RradSPS_2362"/>
<evidence type="ECO:0000313" key="3">
    <source>
        <dbReference type="EMBL" id="MDX5895048.1"/>
    </source>
</evidence>
<keyword evidence="4" id="KW-1185">Reference proteome</keyword>
<dbReference type="AlphaFoldDB" id="A0A023X6L7"/>
<keyword evidence="1" id="KW-0472">Membrane</keyword>
<feature type="transmembrane region" description="Helical" evidence="1">
    <location>
        <begin position="28"/>
        <end position="60"/>
    </location>
</feature>
<sequence>MKNKWLAAILSLIIPGVGQIYNGDTQKGIILLLIGLAAGITTSIIIGFIVYPLVVLYAVYDAFVTAGRINSGTYYDR</sequence>
<evidence type="ECO:0000313" key="2">
    <source>
        <dbReference type="EMBL" id="AHY47645.1"/>
    </source>
</evidence>
<organism evidence="2 4">
    <name type="scientific">Rubrobacter radiotolerans</name>
    <name type="common">Arthrobacter radiotolerans</name>
    <dbReference type="NCBI Taxonomy" id="42256"/>
    <lineage>
        <taxon>Bacteria</taxon>
        <taxon>Bacillati</taxon>
        <taxon>Actinomycetota</taxon>
        <taxon>Rubrobacteria</taxon>
        <taxon>Rubrobacterales</taxon>
        <taxon>Rubrobacteraceae</taxon>
        <taxon>Rubrobacter</taxon>
    </lineage>
</organism>
<name>A0A023X6L7_RUBRA</name>
<dbReference type="RefSeq" id="WP_038682920.1">
    <property type="nucleotide sequence ID" value="NZ_CP007514.1"/>
</dbReference>
<dbReference type="Proteomes" id="UP000025229">
    <property type="component" value="Chromosome"/>
</dbReference>
<dbReference type="Proteomes" id="UP001281130">
    <property type="component" value="Unassembled WGS sequence"/>
</dbReference>
<dbReference type="HOGENOM" id="CLU_191146_1_0_11"/>
<accession>A0A023X6L7</accession>
<dbReference type="eggNOG" id="COG1933">
    <property type="taxonomic scope" value="Bacteria"/>
</dbReference>
<gene>
    <name evidence="2" type="ORF">RradSPS_2362</name>
    <name evidence="3" type="ORF">SIL72_13560</name>
</gene>
<evidence type="ECO:0000256" key="1">
    <source>
        <dbReference type="SAM" id="Phobius"/>
    </source>
</evidence>
<keyword evidence="1" id="KW-1133">Transmembrane helix</keyword>
<dbReference type="STRING" id="42256.RradSPS_2362"/>
<dbReference type="PATRIC" id="fig|42256.3.peg.2406"/>
<reference evidence="2 4" key="1">
    <citation type="submission" date="2014-03" db="EMBL/GenBank/DDBJ databases">
        <title>Complete genome sequence of the Radio-Resistant Rubrobacter radiotolerans RSPS-4.</title>
        <authorList>
            <person name="Egas C.C."/>
            <person name="Barroso C.C."/>
            <person name="Froufe H.J.C."/>
            <person name="Pacheco J.J."/>
            <person name="Albuquerque L.L."/>
            <person name="da Costa M.M.S."/>
        </authorList>
    </citation>
    <scope>NUCLEOTIDE SEQUENCE [LARGE SCALE GENOMIC DNA]</scope>
    <source>
        <strain evidence="2 4">RSPS-4</strain>
    </source>
</reference>
<proteinExistence type="predicted"/>
<dbReference type="EMBL" id="JAWXXX010000001">
    <property type="protein sequence ID" value="MDX5895048.1"/>
    <property type="molecule type" value="Genomic_DNA"/>
</dbReference>
<evidence type="ECO:0000313" key="4">
    <source>
        <dbReference type="Proteomes" id="UP000025229"/>
    </source>
</evidence>
<dbReference type="EMBL" id="CP007514">
    <property type="protein sequence ID" value="AHY47645.1"/>
    <property type="molecule type" value="Genomic_DNA"/>
</dbReference>
<dbReference type="OrthoDB" id="4774718at2"/>
<protein>
    <submittedName>
        <fullName evidence="2">TM2 domain</fullName>
    </submittedName>
</protein>